<reference evidence="1 2" key="1">
    <citation type="journal article" date="2013" name="Environ. Microbiol.">
        <title>Complete genome, catabolic sub-proteomes and key-metabolites of Desulfobacula toluolica Tol2, a marine, aromatic compound-degrading, sulfate-reducing bacterium.</title>
        <authorList>
            <person name="Wohlbrand L."/>
            <person name="Jacob J.H."/>
            <person name="Kube M."/>
            <person name="Mussmann M."/>
            <person name="Jarling R."/>
            <person name="Beck A."/>
            <person name="Amann R."/>
            <person name="Wilkes H."/>
            <person name="Reinhardt R."/>
            <person name="Rabus R."/>
        </authorList>
    </citation>
    <scope>NUCLEOTIDE SEQUENCE [LARGE SCALE GENOMIC DNA]</scope>
    <source>
        <strain evidence="2">DSM 7467 / Tol2</strain>
    </source>
</reference>
<accession>K0N8R3</accession>
<sequence length="216" mass="24132">MSYPVSQKTPLYGNATGIEIKPDQHQSKGDGCNTMVWNFSNHTGTHVDVPRHFSLSGRTVTDYPPEFWIFNRIEVVDISNSVHDCQIIEPGIIPDFYTSEPELVLFQTGYGKFRGTDRYTLTPPGFSENVYCWLKNKYPSVRCIGMDIISISSFCNRDEGRKAHKAFLAPEQGAPVLLIEDMRLNFKGGLKQVIVAPVIVEHADGSPCTVFGIVSD</sequence>
<protein>
    <submittedName>
        <fullName evidence="1">Predicted cyclase</fullName>
    </submittedName>
</protein>
<proteinExistence type="predicted"/>
<gene>
    <name evidence="1" type="ordered locus">TOL2_C21480</name>
</gene>
<dbReference type="EMBL" id="FO203503">
    <property type="protein sequence ID" value="CCK80309.1"/>
    <property type="molecule type" value="Genomic_DNA"/>
</dbReference>
<dbReference type="InterPro" id="IPR037175">
    <property type="entry name" value="KFase_sf"/>
</dbReference>
<organism evidence="1 2">
    <name type="scientific">Desulfobacula toluolica (strain DSM 7467 / Tol2)</name>
    <dbReference type="NCBI Taxonomy" id="651182"/>
    <lineage>
        <taxon>Bacteria</taxon>
        <taxon>Pseudomonadati</taxon>
        <taxon>Thermodesulfobacteriota</taxon>
        <taxon>Desulfobacteria</taxon>
        <taxon>Desulfobacterales</taxon>
        <taxon>Desulfobacteraceae</taxon>
        <taxon>Desulfobacula</taxon>
    </lineage>
</organism>
<keyword evidence="2" id="KW-1185">Reference proteome</keyword>
<dbReference type="HOGENOM" id="CLU_030671_3_4_7"/>
<dbReference type="STRING" id="651182.TOL2_C21480"/>
<dbReference type="GO" id="GO:0019441">
    <property type="term" value="P:L-tryptophan catabolic process to kynurenine"/>
    <property type="evidence" value="ECO:0007669"/>
    <property type="project" value="InterPro"/>
</dbReference>
<dbReference type="Proteomes" id="UP000007347">
    <property type="component" value="Chromosome"/>
</dbReference>
<dbReference type="PANTHER" id="PTHR31118">
    <property type="entry name" value="CYCLASE-LIKE PROTEIN 2"/>
    <property type="match status" value="1"/>
</dbReference>
<evidence type="ECO:0000313" key="1">
    <source>
        <dbReference type="EMBL" id="CCK80309.1"/>
    </source>
</evidence>
<dbReference type="Gene3D" id="3.50.30.50">
    <property type="entry name" value="Putative cyclase"/>
    <property type="match status" value="1"/>
</dbReference>
<dbReference type="PANTHER" id="PTHR31118:SF32">
    <property type="entry name" value="KYNURENINE FORMAMIDASE"/>
    <property type="match status" value="1"/>
</dbReference>
<name>K0N8R3_DESTT</name>
<evidence type="ECO:0000313" key="2">
    <source>
        <dbReference type="Proteomes" id="UP000007347"/>
    </source>
</evidence>
<dbReference type="InterPro" id="IPR007325">
    <property type="entry name" value="KFase/CYL"/>
</dbReference>
<dbReference type="KEGG" id="dto:TOL2_C21480"/>
<dbReference type="Pfam" id="PF04199">
    <property type="entry name" value="Cyclase"/>
    <property type="match status" value="1"/>
</dbReference>
<dbReference type="SUPFAM" id="SSF102198">
    <property type="entry name" value="Putative cyclase"/>
    <property type="match status" value="1"/>
</dbReference>
<dbReference type="AlphaFoldDB" id="K0N8R3"/>
<dbReference type="GO" id="GO:0004061">
    <property type="term" value="F:arylformamidase activity"/>
    <property type="evidence" value="ECO:0007669"/>
    <property type="project" value="InterPro"/>
</dbReference>